<comment type="caution">
    <text evidence="12">The sequence shown here is derived from an EMBL/GenBank/DDBJ whole genome shotgun (WGS) entry which is preliminary data.</text>
</comment>
<dbReference type="GO" id="GO:0043023">
    <property type="term" value="F:ribosomal large subunit binding"/>
    <property type="evidence" value="ECO:0007669"/>
    <property type="project" value="InterPro"/>
</dbReference>
<evidence type="ECO:0000313" key="12">
    <source>
        <dbReference type="EMBL" id="PAV15357.1"/>
    </source>
</evidence>
<feature type="compositionally biased region" description="Low complexity" evidence="8">
    <location>
        <begin position="571"/>
        <end position="582"/>
    </location>
</feature>
<dbReference type="GO" id="GO:0005737">
    <property type="term" value="C:cytoplasm"/>
    <property type="evidence" value="ECO:0007669"/>
    <property type="project" value="UniProtKB-SubCell"/>
</dbReference>
<feature type="compositionally biased region" description="Acidic residues" evidence="8">
    <location>
        <begin position="583"/>
        <end position="593"/>
    </location>
</feature>
<dbReference type="InterPro" id="IPR007064">
    <property type="entry name" value="Nmd3_N"/>
</dbReference>
<evidence type="ECO:0000256" key="8">
    <source>
        <dbReference type="SAM" id="MobiDB-lite"/>
    </source>
</evidence>
<dbReference type="GO" id="GO:0000055">
    <property type="term" value="P:ribosomal large subunit export from nucleus"/>
    <property type="evidence" value="ECO:0007669"/>
    <property type="project" value="TreeGrafter"/>
</dbReference>
<comment type="similarity">
    <text evidence="1 7">Belongs to the NMD3 family.</text>
</comment>
<evidence type="ECO:0000256" key="5">
    <source>
        <dbReference type="ARBA" id="ARBA00022927"/>
    </source>
</evidence>
<comment type="function">
    <text evidence="7">Acts as an adapter for the XPO1/CRM1-mediated export of the 60S ribosomal subunit.</text>
</comment>
<accession>A0A286U711</accession>
<dbReference type="Proteomes" id="UP000217199">
    <property type="component" value="Unassembled WGS sequence"/>
</dbReference>
<dbReference type="Pfam" id="PF04981">
    <property type="entry name" value="NMD3"/>
    <property type="match status" value="1"/>
</dbReference>
<evidence type="ECO:0000256" key="6">
    <source>
        <dbReference type="ARBA" id="ARBA00023242"/>
    </source>
</evidence>
<feature type="compositionally biased region" description="Gly residues" evidence="8">
    <location>
        <begin position="489"/>
        <end position="501"/>
    </location>
</feature>
<dbReference type="PANTHER" id="PTHR12746:SF2">
    <property type="entry name" value="60S RIBOSOMAL EXPORT PROTEIN NMD3"/>
    <property type="match status" value="1"/>
</dbReference>
<dbReference type="InParanoid" id="A0A286U711"/>
<keyword evidence="3 7" id="KW-0813">Transport</keyword>
<dbReference type="Pfam" id="PF21192">
    <property type="entry name" value="OB_NMD3"/>
    <property type="match status" value="1"/>
</dbReference>
<evidence type="ECO:0000313" key="13">
    <source>
        <dbReference type="Proteomes" id="UP000217199"/>
    </source>
</evidence>
<keyword evidence="6 7" id="KW-0539">Nucleus</keyword>
<evidence type="ECO:0000256" key="1">
    <source>
        <dbReference type="ARBA" id="ARBA00009794"/>
    </source>
</evidence>
<evidence type="ECO:0000259" key="9">
    <source>
        <dbReference type="Pfam" id="PF04981"/>
    </source>
</evidence>
<evidence type="ECO:0000259" key="11">
    <source>
        <dbReference type="Pfam" id="PF21193"/>
    </source>
</evidence>
<protein>
    <recommendedName>
        <fullName evidence="2 7">60S ribosomal export protein NMD3</fullName>
    </recommendedName>
</protein>
<feature type="domain" description="Nmd3 N-terminal" evidence="9">
    <location>
        <begin position="14"/>
        <end position="242"/>
    </location>
</feature>
<proteinExistence type="inferred from homology"/>
<dbReference type="OrthoDB" id="203821at2759"/>
<dbReference type="STRING" id="2282107.A0A286U711"/>
<reference evidence="12 13" key="1">
    <citation type="journal article" date="2017" name="Mol. Ecol.">
        <title>Comparative and population genomic landscape of Phellinus noxius: A hypervariable fungus causing root rot in trees.</title>
        <authorList>
            <person name="Chung C.L."/>
            <person name="Lee T.J."/>
            <person name="Akiba M."/>
            <person name="Lee H.H."/>
            <person name="Kuo T.H."/>
            <person name="Liu D."/>
            <person name="Ke H.M."/>
            <person name="Yokoi T."/>
            <person name="Roa M.B."/>
            <person name="Lu M.J."/>
            <person name="Chang Y.Y."/>
            <person name="Ann P.J."/>
            <person name="Tsai J.N."/>
            <person name="Chen C.Y."/>
            <person name="Tzean S.S."/>
            <person name="Ota Y."/>
            <person name="Hattori T."/>
            <person name="Sahashi N."/>
            <person name="Liou R.F."/>
            <person name="Kikuchi T."/>
            <person name="Tsai I.J."/>
        </authorList>
    </citation>
    <scope>NUCLEOTIDE SEQUENCE [LARGE SCALE GENOMIC DNA]</scope>
    <source>
        <strain evidence="12 13">FFPRI411160</strain>
    </source>
</reference>
<keyword evidence="5 7" id="KW-0653">Protein transport</keyword>
<evidence type="ECO:0000256" key="7">
    <source>
        <dbReference type="RuleBase" id="RU364108"/>
    </source>
</evidence>
<feature type="domain" description="60S ribosomal export protein NMD3 SH3" evidence="11">
    <location>
        <begin position="245"/>
        <end position="293"/>
    </location>
</feature>
<dbReference type="PANTHER" id="PTHR12746">
    <property type="entry name" value="NONSENSE-MEDIATED MRNA DECAY PROTEIN 3"/>
    <property type="match status" value="1"/>
</dbReference>
<dbReference type="AlphaFoldDB" id="A0A286U711"/>
<feature type="domain" description="60S ribosomal export protein NMD3 OB-fold" evidence="10">
    <location>
        <begin position="334"/>
        <end position="447"/>
    </location>
</feature>
<dbReference type="FunCoup" id="A0A286U711">
    <property type="interactions" value="761"/>
</dbReference>
<comment type="subcellular location">
    <subcellularLocation>
        <location evidence="7">Cytoplasm</location>
    </subcellularLocation>
    <subcellularLocation>
        <location evidence="7">Nucleus</location>
    </subcellularLocation>
</comment>
<evidence type="ECO:0000259" key="10">
    <source>
        <dbReference type="Pfam" id="PF21192"/>
    </source>
</evidence>
<sequence length="638" mass="68783">MDFVPSAPIHRVLCADCGTPIEPNSANLCIACLRNSVDITEGIPKQAALSFCKNCERFLSPPMTWTIAEPESRELLAICLKKLKGLSKVRLIDAGFIWTEPHSKRIKVKLTIQKEVFTSTILQQVFQVEYLVQNTQCLDCARLAAKNTWKALVQVRQKVPHKRTFLFLEQLILKHGAQKETISVKEVKDGLDFFYSQRSHAIRMVEFLAGVVPVKSKSSEQLLSTDTHTGTSNYKFTYSVEIAPICKDDLICLPLKQARSLSNISPLTICTRVGNSIHLLDPQTLQSVDVSAQVYWRPPGGSSGGSSGGGQGQGQLMVATSSRAFETLASVTDLVEFTVLDIEPSGPVNGKWVLADAQVAVNAAFRSSGSKSGSGYNSNIDLDLDMDMDVTSSSSPDQIFHTRTHLGGILQPGDAVLGYHLTRSNFNSDAFEALPEERVPDVILVRKTYPNRRKKNRTRAWRLKSMAKDIGEGATGAGAGAADGSSGAAAGGAGAGGGSGGGRGAGVIGRMGGRDQKKVEEDYELFLRDIEEDEEMRAAVNMYKASGGTKMGAGSGLAGGKTRRKGGKAGAAGAAGAANEGGMDMDMDMEEDQTIVPPEETNEDGEEDEEEEADFPEVKLDELLDDFDEMTLQESEDN</sequence>
<dbReference type="InterPro" id="IPR048898">
    <property type="entry name" value="OB_NMD3"/>
</dbReference>
<feature type="region of interest" description="Disordered" evidence="8">
    <location>
        <begin position="473"/>
        <end position="501"/>
    </location>
</feature>
<dbReference type="InterPro" id="IPR039768">
    <property type="entry name" value="Nmd3"/>
</dbReference>
<dbReference type="Pfam" id="PF21193">
    <property type="entry name" value="NMD_SH3"/>
    <property type="match status" value="1"/>
</dbReference>
<name>A0A286U711_9AGAM</name>
<feature type="compositionally biased region" description="Gly residues" evidence="8">
    <location>
        <begin position="549"/>
        <end position="559"/>
    </location>
</feature>
<gene>
    <name evidence="12" type="ORF">PNOK_0912000</name>
</gene>
<dbReference type="InterPro" id="IPR048899">
    <property type="entry name" value="NMD_SH3"/>
</dbReference>
<keyword evidence="4 7" id="KW-0963">Cytoplasm</keyword>
<dbReference type="GO" id="GO:0005634">
    <property type="term" value="C:nucleus"/>
    <property type="evidence" value="ECO:0007669"/>
    <property type="project" value="UniProtKB-SubCell"/>
</dbReference>
<feature type="region of interest" description="Disordered" evidence="8">
    <location>
        <begin position="548"/>
        <end position="617"/>
    </location>
</feature>
<dbReference type="GO" id="GO:0015031">
    <property type="term" value="P:protein transport"/>
    <property type="evidence" value="ECO:0007669"/>
    <property type="project" value="UniProtKB-KW"/>
</dbReference>
<dbReference type="EMBL" id="NBII01000010">
    <property type="protein sequence ID" value="PAV15357.1"/>
    <property type="molecule type" value="Genomic_DNA"/>
</dbReference>
<evidence type="ECO:0000256" key="3">
    <source>
        <dbReference type="ARBA" id="ARBA00022448"/>
    </source>
</evidence>
<evidence type="ECO:0000256" key="2">
    <source>
        <dbReference type="ARBA" id="ARBA00017035"/>
    </source>
</evidence>
<evidence type="ECO:0000256" key="4">
    <source>
        <dbReference type="ARBA" id="ARBA00022490"/>
    </source>
</evidence>
<feature type="compositionally biased region" description="Acidic residues" evidence="8">
    <location>
        <begin position="600"/>
        <end position="615"/>
    </location>
</feature>
<organism evidence="12 13">
    <name type="scientific">Pyrrhoderma noxium</name>
    <dbReference type="NCBI Taxonomy" id="2282107"/>
    <lineage>
        <taxon>Eukaryota</taxon>
        <taxon>Fungi</taxon>
        <taxon>Dikarya</taxon>
        <taxon>Basidiomycota</taxon>
        <taxon>Agaricomycotina</taxon>
        <taxon>Agaricomycetes</taxon>
        <taxon>Hymenochaetales</taxon>
        <taxon>Hymenochaetaceae</taxon>
        <taxon>Pyrrhoderma</taxon>
    </lineage>
</organism>
<keyword evidence="13" id="KW-1185">Reference proteome</keyword>